<dbReference type="SMART" id="SM00388">
    <property type="entry name" value="HisKA"/>
    <property type="match status" value="1"/>
</dbReference>
<keyword evidence="5" id="KW-0418">Kinase</keyword>
<dbReference type="InterPro" id="IPR000014">
    <property type="entry name" value="PAS"/>
</dbReference>
<organism evidence="10 11">
    <name type="scientific">Parabacteroides chinchillae</name>
    <dbReference type="NCBI Taxonomy" id="871327"/>
    <lineage>
        <taxon>Bacteria</taxon>
        <taxon>Pseudomonadati</taxon>
        <taxon>Bacteroidota</taxon>
        <taxon>Bacteroidia</taxon>
        <taxon>Bacteroidales</taxon>
        <taxon>Tannerellaceae</taxon>
        <taxon>Parabacteroides</taxon>
    </lineage>
</organism>
<comment type="catalytic activity">
    <reaction evidence="1">
        <text>ATP + protein L-histidine = ADP + protein N-phospho-L-histidine.</text>
        <dbReference type="EC" id="2.7.13.3"/>
    </reaction>
</comment>
<feature type="domain" description="PAC" evidence="9">
    <location>
        <begin position="101"/>
        <end position="152"/>
    </location>
</feature>
<proteinExistence type="predicted"/>
<dbReference type="EMBL" id="FNVS01000001">
    <property type="protein sequence ID" value="SEF40392.1"/>
    <property type="molecule type" value="Genomic_DNA"/>
</dbReference>
<keyword evidence="11" id="KW-1185">Reference proteome</keyword>
<evidence type="ECO:0000256" key="5">
    <source>
        <dbReference type="ARBA" id="ARBA00022777"/>
    </source>
</evidence>
<dbReference type="InterPro" id="IPR003594">
    <property type="entry name" value="HATPase_dom"/>
</dbReference>
<evidence type="ECO:0000259" key="8">
    <source>
        <dbReference type="PROSITE" id="PS50112"/>
    </source>
</evidence>
<dbReference type="InterPro" id="IPR013656">
    <property type="entry name" value="PAS_4"/>
</dbReference>
<dbReference type="AlphaFoldDB" id="A0A8G2F1F1"/>
<evidence type="ECO:0000256" key="4">
    <source>
        <dbReference type="ARBA" id="ARBA00022679"/>
    </source>
</evidence>
<comment type="caution">
    <text evidence="10">The sequence shown here is derived from an EMBL/GenBank/DDBJ whole genome shotgun (WGS) entry which is preliminary data.</text>
</comment>
<accession>A0A8G2F1F1</accession>
<dbReference type="InterPro" id="IPR036097">
    <property type="entry name" value="HisK_dim/P_sf"/>
</dbReference>
<keyword evidence="6" id="KW-0902">Two-component regulatory system</keyword>
<dbReference type="Pfam" id="PF02518">
    <property type="entry name" value="HATPase_c"/>
    <property type="match status" value="1"/>
</dbReference>
<sequence length="525" mass="60108">MNSGEDINNLQLKLEEKAKDSLELHELINTILDHLPLGVFVKDAEDQFRYLYWNRFMEEITGIKTSAIEGHNDFEVHYGAVLSKEERLKTDLEILKTGKTLEFQGRIQTTSGTYKDIEITKFPIFLKNGKPLLLALWRDVTSKREVENALKRTRTLTKMALRTSDIRTCSIFVNPNSKLNYEDSIVSLNNWDTNDEEMVNVPWKVFASRIHPDDYNLYIENFLRLCRGEVKETKQEVRVKYPGSEDYTWRDTAAYIYECDENGDPTVLLGCSTNIQSRKDQELGMEKALQKAEDADKMKSKYLADMSHEIRTPLNAITGFAELMAFADSDEERLSYYEIIKTNNQLLMQLINDILDLSKIEADAIKINYTPVDINELMDTIYASAKLRVVGNVTMKLEKDKPACKFVADQIRLLQLVNNLVNNAIKNTKEGCITIGYKSLPDELYEFYVQDTGVGIAKEKMESLFNRFVKLNDYVEGIGLGLAICKSLVTKMGGSISVESKLGEGSRFSFILPCHSKDLKYHRFP</sequence>
<dbReference type="Pfam" id="PF00512">
    <property type="entry name" value="HisKA"/>
    <property type="match status" value="1"/>
</dbReference>
<evidence type="ECO:0000259" key="9">
    <source>
        <dbReference type="PROSITE" id="PS50113"/>
    </source>
</evidence>
<evidence type="ECO:0000313" key="10">
    <source>
        <dbReference type="EMBL" id="SEF40392.1"/>
    </source>
</evidence>
<evidence type="ECO:0000256" key="3">
    <source>
        <dbReference type="ARBA" id="ARBA00022553"/>
    </source>
</evidence>
<feature type="domain" description="PAS" evidence="8">
    <location>
        <begin position="24"/>
        <end position="72"/>
    </location>
</feature>
<dbReference type="InterPro" id="IPR050736">
    <property type="entry name" value="Sensor_HK_Regulatory"/>
</dbReference>
<dbReference type="CDD" id="cd00082">
    <property type="entry name" value="HisKA"/>
    <property type="match status" value="1"/>
</dbReference>
<dbReference type="Gene3D" id="3.30.450.20">
    <property type="entry name" value="PAS domain"/>
    <property type="match status" value="2"/>
</dbReference>
<dbReference type="PROSITE" id="PS50112">
    <property type="entry name" value="PAS"/>
    <property type="match status" value="1"/>
</dbReference>
<dbReference type="SUPFAM" id="SSF55874">
    <property type="entry name" value="ATPase domain of HSP90 chaperone/DNA topoisomerase II/histidine kinase"/>
    <property type="match status" value="1"/>
</dbReference>
<dbReference type="Proteomes" id="UP000236725">
    <property type="component" value="Unassembled WGS sequence"/>
</dbReference>
<dbReference type="SUPFAM" id="SSF55785">
    <property type="entry name" value="PYP-like sensor domain (PAS domain)"/>
    <property type="match status" value="2"/>
</dbReference>
<keyword evidence="4" id="KW-0808">Transferase</keyword>
<evidence type="ECO:0000259" key="7">
    <source>
        <dbReference type="PROSITE" id="PS50109"/>
    </source>
</evidence>
<dbReference type="PROSITE" id="PS50113">
    <property type="entry name" value="PAC"/>
    <property type="match status" value="1"/>
</dbReference>
<dbReference type="InterPro" id="IPR005467">
    <property type="entry name" value="His_kinase_dom"/>
</dbReference>
<dbReference type="GO" id="GO:0000155">
    <property type="term" value="F:phosphorelay sensor kinase activity"/>
    <property type="evidence" value="ECO:0007669"/>
    <property type="project" value="InterPro"/>
</dbReference>
<dbReference type="InterPro" id="IPR035965">
    <property type="entry name" value="PAS-like_dom_sf"/>
</dbReference>
<reference evidence="10 11" key="1">
    <citation type="submission" date="2016-10" db="EMBL/GenBank/DDBJ databases">
        <authorList>
            <person name="Varghese N."/>
            <person name="Submissions S."/>
        </authorList>
    </citation>
    <scope>NUCLEOTIDE SEQUENCE [LARGE SCALE GENOMIC DNA]</scope>
    <source>
        <strain evidence="10 11">DSM 29073</strain>
    </source>
</reference>
<dbReference type="InterPro" id="IPR036890">
    <property type="entry name" value="HATPase_C_sf"/>
</dbReference>
<name>A0A8G2F1F1_9BACT</name>
<dbReference type="PROSITE" id="PS50109">
    <property type="entry name" value="HIS_KIN"/>
    <property type="match status" value="1"/>
</dbReference>
<dbReference type="Pfam" id="PF08448">
    <property type="entry name" value="PAS_4"/>
    <property type="match status" value="1"/>
</dbReference>
<evidence type="ECO:0000256" key="2">
    <source>
        <dbReference type="ARBA" id="ARBA00012438"/>
    </source>
</evidence>
<dbReference type="NCBIfam" id="TIGR00229">
    <property type="entry name" value="sensory_box"/>
    <property type="match status" value="1"/>
</dbReference>
<dbReference type="PANTHER" id="PTHR43711:SF31">
    <property type="entry name" value="HISTIDINE KINASE"/>
    <property type="match status" value="1"/>
</dbReference>
<dbReference type="EC" id="2.7.13.3" evidence="2"/>
<dbReference type="RefSeq" id="WP_103982305.1">
    <property type="nucleotide sequence ID" value="NZ_FNVS01000001.1"/>
</dbReference>
<dbReference type="Gene3D" id="1.10.287.130">
    <property type="match status" value="1"/>
</dbReference>
<evidence type="ECO:0000313" key="11">
    <source>
        <dbReference type="Proteomes" id="UP000236725"/>
    </source>
</evidence>
<feature type="domain" description="Histidine kinase" evidence="7">
    <location>
        <begin position="305"/>
        <end position="516"/>
    </location>
</feature>
<dbReference type="Gene3D" id="3.30.565.10">
    <property type="entry name" value="Histidine kinase-like ATPase, C-terminal domain"/>
    <property type="match status" value="1"/>
</dbReference>
<dbReference type="SUPFAM" id="SSF47384">
    <property type="entry name" value="Homodimeric domain of signal transducing histidine kinase"/>
    <property type="match status" value="1"/>
</dbReference>
<dbReference type="InterPro" id="IPR004358">
    <property type="entry name" value="Sig_transdc_His_kin-like_C"/>
</dbReference>
<dbReference type="InterPro" id="IPR000700">
    <property type="entry name" value="PAS-assoc_C"/>
</dbReference>
<dbReference type="InterPro" id="IPR003661">
    <property type="entry name" value="HisK_dim/P_dom"/>
</dbReference>
<gene>
    <name evidence="10" type="ORF">SAMN05444001_10132</name>
</gene>
<dbReference type="PRINTS" id="PR00344">
    <property type="entry name" value="BCTRLSENSOR"/>
</dbReference>
<evidence type="ECO:0000256" key="1">
    <source>
        <dbReference type="ARBA" id="ARBA00000085"/>
    </source>
</evidence>
<keyword evidence="3" id="KW-0597">Phosphoprotein</keyword>
<dbReference type="PANTHER" id="PTHR43711">
    <property type="entry name" value="TWO-COMPONENT HISTIDINE KINASE"/>
    <property type="match status" value="1"/>
</dbReference>
<evidence type="ECO:0000256" key="6">
    <source>
        <dbReference type="ARBA" id="ARBA00023012"/>
    </source>
</evidence>
<dbReference type="SMART" id="SM00387">
    <property type="entry name" value="HATPase_c"/>
    <property type="match status" value="1"/>
</dbReference>
<protein>
    <recommendedName>
        <fullName evidence="2">histidine kinase</fullName>
        <ecNumber evidence="2">2.7.13.3</ecNumber>
    </recommendedName>
</protein>